<feature type="transmembrane region" description="Helical" evidence="8">
    <location>
        <begin position="288"/>
        <end position="309"/>
    </location>
</feature>
<evidence type="ECO:0000313" key="9">
    <source>
        <dbReference type="EMBL" id="MBO8482260.1"/>
    </source>
</evidence>
<dbReference type="InterPro" id="IPR018365">
    <property type="entry name" value="Cell_cycle_FtsW-rel_CS"/>
</dbReference>
<dbReference type="Proteomes" id="UP000823772">
    <property type="component" value="Unassembled WGS sequence"/>
</dbReference>
<accession>A0A9D9J267</accession>
<gene>
    <name evidence="9" type="primary">rodA</name>
    <name evidence="9" type="ORF">IAC87_06930</name>
</gene>
<dbReference type="PROSITE" id="PS00428">
    <property type="entry name" value="FTSW_RODA_SPOVE"/>
    <property type="match status" value="1"/>
</dbReference>
<name>A0A9D9J267_9BACT</name>
<keyword evidence="4 8" id="KW-1133">Transmembrane helix</keyword>
<dbReference type="Pfam" id="PF01098">
    <property type="entry name" value="FTSW_RODA_SPOVE"/>
    <property type="match status" value="2"/>
</dbReference>
<keyword evidence="3" id="KW-0133">Cell shape</keyword>
<feature type="transmembrane region" description="Helical" evidence="8">
    <location>
        <begin position="53"/>
        <end position="73"/>
    </location>
</feature>
<dbReference type="InterPro" id="IPR001182">
    <property type="entry name" value="FtsW/RodA"/>
</dbReference>
<evidence type="ECO:0000256" key="1">
    <source>
        <dbReference type="ARBA" id="ARBA00004141"/>
    </source>
</evidence>
<comment type="caution">
    <text evidence="9">The sequence shown here is derived from an EMBL/GenBank/DDBJ whole genome shotgun (WGS) entry which is preliminary data.</text>
</comment>
<evidence type="ECO:0000256" key="5">
    <source>
        <dbReference type="ARBA" id="ARBA00023136"/>
    </source>
</evidence>
<evidence type="ECO:0000256" key="8">
    <source>
        <dbReference type="SAM" id="Phobius"/>
    </source>
</evidence>
<feature type="transmembrane region" description="Helical" evidence="8">
    <location>
        <begin position="181"/>
        <end position="200"/>
    </location>
</feature>
<sequence length="475" mass="52032">MSNLKTIYKKTDPWLLFCYIALVIIGWVNIYASIHADTAASIFDIGNRAGKQFLWIMVSIAAGAVVLAINSRIYEVVAFWAYLGTALLLFVTIFLGKDINGSHSWLSIGPVSFQPAELSKITTSMMLASMMSQFGFRINTPRNLARTVAIILIPMLLIIAEKETGSALVYLGFVFMLYREGLSGWIIVLAGLFITLFIITLTISPFVSLLSLACIIGLAYGAFAGKTLKTALAVLPCTALLAFLPALTRSGMFQEMQLPAPEYILLGLSSIGIGFAAYRIFRKRDDLAAIMAGTFIAGAILIFSVDFIFNEVLQEHQRKRIEVLLGMEEDPTGIGYNVTQSMIAIGSGGFSGKGFLKGTQTAYGFVPEQSTDFIFCTVGEEWGFLGSTAVIALYVLLICRIISRAEKSTDSFTRIYGYCIACCFFMHFFINIGMTIGIMPVIGIPLPFLSYGGSSLLCFTLMLSVFISLDARYKR</sequence>
<feature type="transmembrane region" description="Helical" evidence="8">
    <location>
        <begin position="415"/>
        <end position="442"/>
    </location>
</feature>
<keyword evidence="5 8" id="KW-0472">Membrane</keyword>
<evidence type="ECO:0000256" key="3">
    <source>
        <dbReference type="ARBA" id="ARBA00022960"/>
    </source>
</evidence>
<dbReference type="GO" id="GO:0015648">
    <property type="term" value="F:lipid-linked peptidoglycan transporter activity"/>
    <property type="evidence" value="ECO:0007669"/>
    <property type="project" value="TreeGrafter"/>
</dbReference>
<proteinExistence type="predicted"/>
<evidence type="ECO:0000313" key="10">
    <source>
        <dbReference type="Proteomes" id="UP000823772"/>
    </source>
</evidence>
<dbReference type="PANTHER" id="PTHR30474:SF1">
    <property type="entry name" value="PEPTIDOGLYCAN GLYCOSYLTRANSFERASE MRDB"/>
    <property type="match status" value="1"/>
</dbReference>
<reference evidence="9" key="1">
    <citation type="submission" date="2020-10" db="EMBL/GenBank/DDBJ databases">
        <authorList>
            <person name="Gilroy R."/>
        </authorList>
    </citation>
    <scope>NUCLEOTIDE SEQUENCE</scope>
    <source>
        <strain evidence="9">B3-2255</strain>
    </source>
</reference>
<feature type="transmembrane region" description="Helical" evidence="8">
    <location>
        <begin position="206"/>
        <end position="223"/>
    </location>
</feature>
<dbReference type="GO" id="GO:0005886">
    <property type="term" value="C:plasma membrane"/>
    <property type="evidence" value="ECO:0007669"/>
    <property type="project" value="TreeGrafter"/>
</dbReference>
<reference evidence="9" key="2">
    <citation type="journal article" date="2021" name="PeerJ">
        <title>Extensive microbial diversity within the chicken gut microbiome revealed by metagenomics and culture.</title>
        <authorList>
            <person name="Gilroy R."/>
            <person name="Ravi A."/>
            <person name="Getino M."/>
            <person name="Pursley I."/>
            <person name="Horton D.L."/>
            <person name="Alikhan N.F."/>
            <person name="Baker D."/>
            <person name="Gharbi K."/>
            <person name="Hall N."/>
            <person name="Watson M."/>
            <person name="Adriaenssens E.M."/>
            <person name="Foster-Nyarko E."/>
            <person name="Jarju S."/>
            <person name="Secka A."/>
            <person name="Antonio M."/>
            <person name="Oren A."/>
            <person name="Chaudhuri R.R."/>
            <person name="La Ragione R."/>
            <person name="Hildebrand F."/>
            <person name="Pallen M.J."/>
        </authorList>
    </citation>
    <scope>NUCLEOTIDE SEQUENCE</scope>
    <source>
        <strain evidence="9">B3-2255</strain>
    </source>
</reference>
<dbReference type="NCBIfam" id="NF037961">
    <property type="entry name" value="RodA_shape"/>
    <property type="match status" value="2"/>
</dbReference>
<comment type="subcellular location">
    <subcellularLocation>
        <location evidence="1">Membrane</location>
        <topology evidence="1">Multi-pass membrane protein</topology>
    </subcellularLocation>
</comment>
<dbReference type="GO" id="GO:0051301">
    <property type="term" value="P:cell division"/>
    <property type="evidence" value="ECO:0007669"/>
    <property type="project" value="InterPro"/>
</dbReference>
<evidence type="ECO:0000256" key="2">
    <source>
        <dbReference type="ARBA" id="ARBA00022692"/>
    </source>
</evidence>
<evidence type="ECO:0000256" key="4">
    <source>
        <dbReference type="ARBA" id="ARBA00022989"/>
    </source>
</evidence>
<feature type="transmembrane region" description="Helical" evidence="8">
    <location>
        <begin position="382"/>
        <end position="403"/>
    </location>
</feature>
<feature type="transmembrane region" description="Helical" evidence="8">
    <location>
        <begin position="144"/>
        <end position="160"/>
    </location>
</feature>
<feature type="transmembrane region" description="Helical" evidence="8">
    <location>
        <begin position="230"/>
        <end position="248"/>
    </location>
</feature>
<protein>
    <recommendedName>
        <fullName evidence="7">Cell wall polymerase</fullName>
    </recommendedName>
    <alternativeName>
        <fullName evidence="6">Peptidoglycan polymerase</fullName>
    </alternativeName>
</protein>
<feature type="transmembrane region" description="Helical" evidence="8">
    <location>
        <begin position="14"/>
        <end position="32"/>
    </location>
</feature>
<feature type="transmembrane region" description="Helical" evidence="8">
    <location>
        <begin position="448"/>
        <end position="469"/>
    </location>
</feature>
<dbReference type="PANTHER" id="PTHR30474">
    <property type="entry name" value="CELL CYCLE PROTEIN"/>
    <property type="match status" value="1"/>
</dbReference>
<evidence type="ECO:0000256" key="7">
    <source>
        <dbReference type="ARBA" id="ARBA00033270"/>
    </source>
</evidence>
<keyword evidence="2 8" id="KW-0812">Transmembrane</keyword>
<dbReference type="GO" id="GO:0008360">
    <property type="term" value="P:regulation of cell shape"/>
    <property type="evidence" value="ECO:0007669"/>
    <property type="project" value="UniProtKB-KW"/>
</dbReference>
<dbReference type="GO" id="GO:0032153">
    <property type="term" value="C:cell division site"/>
    <property type="evidence" value="ECO:0007669"/>
    <property type="project" value="TreeGrafter"/>
</dbReference>
<dbReference type="EMBL" id="JADILY010000148">
    <property type="protein sequence ID" value="MBO8482260.1"/>
    <property type="molecule type" value="Genomic_DNA"/>
</dbReference>
<feature type="transmembrane region" description="Helical" evidence="8">
    <location>
        <begin position="79"/>
        <end position="97"/>
    </location>
</feature>
<evidence type="ECO:0000256" key="6">
    <source>
        <dbReference type="ARBA" id="ARBA00032370"/>
    </source>
</evidence>
<organism evidence="9 10">
    <name type="scientific">Candidatus Merdivivens faecigallinarum</name>
    <dbReference type="NCBI Taxonomy" id="2840871"/>
    <lineage>
        <taxon>Bacteria</taxon>
        <taxon>Pseudomonadati</taxon>
        <taxon>Bacteroidota</taxon>
        <taxon>Bacteroidia</taxon>
        <taxon>Bacteroidales</taxon>
        <taxon>Muribaculaceae</taxon>
        <taxon>Muribaculaceae incertae sedis</taxon>
        <taxon>Candidatus Merdivivens</taxon>
    </lineage>
</organism>
<feature type="transmembrane region" description="Helical" evidence="8">
    <location>
        <begin position="263"/>
        <end position="281"/>
    </location>
</feature>
<dbReference type="AlphaFoldDB" id="A0A9D9J267"/>